<accession>A0AAD7DDU0</accession>
<comment type="caution">
    <text evidence="2">The sequence shown here is derived from an EMBL/GenBank/DDBJ whole genome shotgun (WGS) entry which is preliminary data.</text>
</comment>
<reference evidence="2" key="1">
    <citation type="submission" date="2023-03" db="EMBL/GenBank/DDBJ databases">
        <title>Massive genome expansion in bonnet fungi (Mycena s.s.) driven by repeated elements and novel gene families across ecological guilds.</title>
        <authorList>
            <consortium name="Lawrence Berkeley National Laboratory"/>
            <person name="Harder C.B."/>
            <person name="Miyauchi S."/>
            <person name="Viragh M."/>
            <person name="Kuo A."/>
            <person name="Thoen E."/>
            <person name="Andreopoulos B."/>
            <person name="Lu D."/>
            <person name="Skrede I."/>
            <person name="Drula E."/>
            <person name="Henrissat B."/>
            <person name="Morin E."/>
            <person name="Kohler A."/>
            <person name="Barry K."/>
            <person name="LaButti K."/>
            <person name="Morin E."/>
            <person name="Salamov A."/>
            <person name="Lipzen A."/>
            <person name="Mereny Z."/>
            <person name="Hegedus B."/>
            <person name="Baldrian P."/>
            <person name="Stursova M."/>
            <person name="Weitz H."/>
            <person name="Taylor A."/>
            <person name="Grigoriev I.V."/>
            <person name="Nagy L.G."/>
            <person name="Martin F."/>
            <person name="Kauserud H."/>
        </authorList>
    </citation>
    <scope>NUCLEOTIDE SEQUENCE</scope>
    <source>
        <strain evidence="2">CBHHK067</strain>
    </source>
</reference>
<feature type="domain" description="F-box" evidence="1">
    <location>
        <begin position="6"/>
        <end position="65"/>
    </location>
</feature>
<evidence type="ECO:0000259" key="1">
    <source>
        <dbReference type="Pfam" id="PF12937"/>
    </source>
</evidence>
<dbReference type="Proteomes" id="UP001221757">
    <property type="component" value="Unassembled WGS sequence"/>
</dbReference>
<keyword evidence="3" id="KW-1185">Reference proteome</keyword>
<evidence type="ECO:0000313" key="3">
    <source>
        <dbReference type="Proteomes" id="UP001221757"/>
    </source>
</evidence>
<gene>
    <name evidence="2" type="ORF">B0H17DRAFT_643487</name>
</gene>
<proteinExistence type="predicted"/>
<evidence type="ECO:0000313" key="2">
    <source>
        <dbReference type="EMBL" id="KAJ7689166.1"/>
    </source>
</evidence>
<sequence length="398" mass="44751">MEEAPISRLPTEILHEIFSMAAAVPSEELATLASDYAPWVLGHVCERWRAAAISHASIWSTISIRRNRPPPIALLDRQLQLSADVPLTILFYQSENERCIGLFEALVARSRRWSQLSVTLLQDASPFLKALERVRGQIPILRTLALEGWATTTGNPFAFEVAPELEDVTLRFRPLPIIPWRQLTRLSVTCSFSSLLPVLELAQNVTELTVHLLDHSALSDSPQRIHMPLVSRCLLFHRRIMDVLVLPQLEIFIIEPDTAAALVPLLQRSSCSLKKLGLYGHCSMDTVTTVLQACPALAEITVVCLEGTAYLDVLIAHLSKRTLPNDESTLAVPDLKRIFMMADSIDQARFVDMVESRWRIPDSSHRLEQVTVLLNEKWDSTSLRRLSVLQNEGMEVMT</sequence>
<name>A0AAD7DDU0_MYCRO</name>
<dbReference type="Gene3D" id="1.20.1280.50">
    <property type="match status" value="1"/>
</dbReference>
<organism evidence="2 3">
    <name type="scientific">Mycena rosella</name>
    <name type="common">Pink bonnet</name>
    <name type="synonym">Agaricus rosellus</name>
    <dbReference type="NCBI Taxonomy" id="1033263"/>
    <lineage>
        <taxon>Eukaryota</taxon>
        <taxon>Fungi</taxon>
        <taxon>Dikarya</taxon>
        <taxon>Basidiomycota</taxon>
        <taxon>Agaricomycotina</taxon>
        <taxon>Agaricomycetes</taxon>
        <taxon>Agaricomycetidae</taxon>
        <taxon>Agaricales</taxon>
        <taxon>Marasmiineae</taxon>
        <taxon>Mycenaceae</taxon>
        <taxon>Mycena</taxon>
    </lineage>
</organism>
<dbReference type="AlphaFoldDB" id="A0AAD7DDU0"/>
<dbReference type="Pfam" id="PF12937">
    <property type="entry name" value="F-box-like"/>
    <property type="match status" value="1"/>
</dbReference>
<dbReference type="SUPFAM" id="SSF81383">
    <property type="entry name" value="F-box domain"/>
    <property type="match status" value="1"/>
</dbReference>
<dbReference type="EMBL" id="JARKIE010000074">
    <property type="protein sequence ID" value="KAJ7689166.1"/>
    <property type="molecule type" value="Genomic_DNA"/>
</dbReference>
<protein>
    <recommendedName>
        <fullName evidence="1">F-box domain-containing protein</fullName>
    </recommendedName>
</protein>
<dbReference type="InterPro" id="IPR001810">
    <property type="entry name" value="F-box_dom"/>
</dbReference>
<dbReference type="InterPro" id="IPR036047">
    <property type="entry name" value="F-box-like_dom_sf"/>
</dbReference>